<dbReference type="Pfam" id="PF10948">
    <property type="entry name" value="DUF2635"/>
    <property type="match status" value="1"/>
</dbReference>
<evidence type="ECO:0000313" key="2">
    <source>
        <dbReference type="Proteomes" id="UP000657372"/>
    </source>
</evidence>
<protein>
    <submittedName>
        <fullName evidence="1">DUF2635 domain-containing protein</fullName>
    </submittedName>
</protein>
<proteinExistence type="predicted"/>
<accession>A0ABS0EYZ3</accession>
<name>A0ABS0EYZ3_9BURK</name>
<dbReference type="Proteomes" id="UP000657372">
    <property type="component" value="Unassembled WGS sequence"/>
</dbReference>
<organism evidence="1 2">
    <name type="scientific">Herminiimonas contaminans</name>
    <dbReference type="NCBI Taxonomy" id="1111140"/>
    <lineage>
        <taxon>Bacteria</taxon>
        <taxon>Pseudomonadati</taxon>
        <taxon>Pseudomonadota</taxon>
        <taxon>Betaproteobacteria</taxon>
        <taxon>Burkholderiales</taxon>
        <taxon>Oxalobacteraceae</taxon>
        <taxon>Herminiimonas</taxon>
    </lineage>
</organism>
<sequence length="68" mass="7408">MKRVYVTPVDQKIIPLPDGNGDLPQDGKDVAAVSYWYRRLADGDITMTEVGAQPEGKAAKSTSKNDTK</sequence>
<evidence type="ECO:0000313" key="1">
    <source>
        <dbReference type="EMBL" id="MBF8179657.1"/>
    </source>
</evidence>
<dbReference type="EMBL" id="JADOEL010000023">
    <property type="protein sequence ID" value="MBF8179657.1"/>
    <property type="molecule type" value="Genomic_DNA"/>
</dbReference>
<gene>
    <name evidence="1" type="ORF">IXC47_18400</name>
</gene>
<dbReference type="InterPro" id="IPR024400">
    <property type="entry name" value="DUF2635"/>
</dbReference>
<dbReference type="RefSeq" id="WP_195876640.1">
    <property type="nucleotide sequence ID" value="NZ_JADOEL010000023.1"/>
</dbReference>
<keyword evidence="2" id="KW-1185">Reference proteome</keyword>
<comment type="caution">
    <text evidence="1">The sequence shown here is derived from an EMBL/GenBank/DDBJ whole genome shotgun (WGS) entry which is preliminary data.</text>
</comment>
<reference evidence="1 2" key="1">
    <citation type="submission" date="2020-11" db="EMBL/GenBank/DDBJ databases">
        <title>WGS of Herminiimonas contaminans strain Marseille-Q4544 isolated from planarians Schmidtea mediterranea.</title>
        <authorList>
            <person name="Kangale L."/>
        </authorList>
    </citation>
    <scope>NUCLEOTIDE SEQUENCE [LARGE SCALE GENOMIC DNA]</scope>
    <source>
        <strain evidence="1 2">Marseille-Q4544</strain>
    </source>
</reference>